<dbReference type="InterPro" id="IPR005117">
    <property type="entry name" value="NiRdtase/SiRdtase_haem-b_fer"/>
</dbReference>
<comment type="similarity">
    <text evidence="1">Belongs to the nitrite and sulfite reductase 4Fe-4S domain family.</text>
</comment>
<evidence type="ECO:0000313" key="10">
    <source>
        <dbReference type="EMBL" id="PMB00599.1"/>
    </source>
</evidence>
<dbReference type="GO" id="GO:0016491">
    <property type="term" value="F:oxidoreductase activity"/>
    <property type="evidence" value="ECO:0007669"/>
    <property type="project" value="UniProtKB-KW"/>
</dbReference>
<dbReference type="PANTHER" id="PTHR32439">
    <property type="entry name" value="FERREDOXIN--NITRITE REDUCTASE, CHLOROPLASTIC"/>
    <property type="match status" value="1"/>
</dbReference>
<dbReference type="RefSeq" id="WP_102171319.1">
    <property type="nucleotide sequence ID" value="NZ_NMQA01000028.1"/>
</dbReference>
<protein>
    <submittedName>
        <fullName evidence="10">Ferredoxin--nitrite reductase</fullName>
    </submittedName>
</protein>
<evidence type="ECO:0000259" key="9">
    <source>
        <dbReference type="Pfam" id="PF03460"/>
    </source>
</evidence>
<feature type="domain" description="Nitrite/Sulfite reductase ferredoxin-like" evidence="9">
    <location>
        <begin position="64"/>
        <end position="123"/>
    </location>
</feature>
<organism evidence="10 11">
    <name type="scientific">Fischerella thermalis CCMEE 5268</name>
    <dbReference type="NCBI Taxonomy" id="2019662"/>
    <lineage>
        <taxon>Bacteria</taxon>
        <taxon>Bacillati</taxon>
        <taxon>Cyanobacteriota</taxon>
        <taxon>Cyanophyceae</taxon>
        <taxon>Nostocales</taxon>
        <taxon>Hapalosiphonaceae</taxon>
        <taxon>Fischerella</taxon>
    </lineage>
</organism>
<dbReference type="GO" id="GO:0051539">
    <property type="term" value="F:4 iron, 4 sulfur cluster binding"/>
    <property type="evidence" value="ECO:0007669"/>
    <property type="project" value="UniProtKB-KW"/>
</dbReference>
<keyword evidence="7" id="KW-0411">Iron-sulfur</keyword>
<dbReference type="InterPro" id="IPR051329">
    <property type="entry name" value="NIR_SIR_4Fe-4S"/>
</dbReference>
<evidence type="ECO:0000259" key="8">
    <source>
        <dbReference type="Pfam" id="PF01077"/>
    </source>
</evidence>
<dbReference type="InterPro" id="IPR006066">
    <property type="entry name" value="NO2/SO3_Rdtase_FeS/sirohaem_BS"/>
</dbReference>
<dbReference type="GO" id="GO:0020037">
    <property type="term" value="F:heme binding"/>
    <property type="evidence" value="ECO:0007669"/>
    <property type="project" value="InterPro"/>
</dbReference>
<dbReference type="PRINTS" id="PR00397">
    <property type="entry name" value="SIROHAEM"/>
</dbReference>
<sequence length="533" mass="59573">MTEAVTTVTASLNKFEKFKAEKDGLAVKAEIEKFASIGWEAMDETDRDHRLKWVGVFFRPVTPGKFMMRMRMPNGIVTAAQMRVLAEVVQRYGDDGSADITTRQNIQLRGIRIEDLPEIFHKFHTVGLTSVQSGMDNVRNITGDPVAGLDANELFDTRELVQQIQDMLTNKGQGNPEFSNLPRKFNIAITGGRDNSVHAEINDLAFVPAFHEDGEKDFTPTPYHSSSKVFGFNILVGGFFSAKRCEAAIPLDAWVSPADVVAVCRAVLEVFRDHGLRANRQKSRLMWLIDQWGLEKFRSEVEQRLGKPLLPAAPKDEIDWEKRDHIGVYKQKQPELNYVGLHIPVGRLTAEDMFDIARLADVYGNGEIRLTVEQNVIIPNIPDSRLVLFLAEPLLEKFSIDPQPLTRSLVSCTGAQFCNFALIETKNRALKIIKALEEDLELTRPVRIHWTGCPNSCGQPQVADIGLMGTKARKNGKAVEGVDIYMGGKVGKEAHLGTCVQKGIPCEDLQPVLRDLLIQHFGAKPRQEALVTH</sequence>
<keyword evidence="2" id="KW-0004">4Fe-4S</keyword>
<dbReference type="SUPFAM" id="SSF56014">
    <property type="entry name" value="Nitrite and sulphite reductase 4Fe-4S domain-like"/>
    <property type="match status" value="2"/>
</dbReference>
<feature type="domain" description="Nitrite/sulphite reductase 4Fe-4S" evidence="8">
    <location>
        <begin position="406"/>
        <end position="511"/>
    </location>
</feature>
<reference evidence="10 11" key="1">
    <citation type="submission" date="2017-07" db="EMBL/GenBank/DDBJ databases">
        <title>Genomes of Fischerella (Mastigocladus) sp. strains.</title>
        <authorList>
            <person name="Miller S.R."/>
        </authorList>
    </citation>
    <scope>NUCLEOTIDE SEQUENCE [LARGE SCALE GENOMIC DNA]</scope>
    <source>
        <strain evidence="10 11">CCMEE 5268</strain>
    </source>
</reference>
<dbReference type="Pfam" id="PF03460">
    <property type="entry name" value="NIR_SIR_ferr"/>
    <property type="match status" value="2"/>
</dbReference>
<feature type="domain" description="Nitrite/Sulfite reductase ferredoxin-like" evidence="9">
    <location>
        <begin position="329"/>
        <end position="391"/>
    </location>
</feature>
<evidence type="ECO:0000256" key="2">
    <source>
        <dbReference type="ARBA" id="ARBA00022485"/>
    </source>
</evidence>
<dbReference type="SUPFAM" id="SSF55124">
    <property type="entry name" value="Nitrite/Sulfite reductase N-terminal domain-like"/>
    <property type="match status" value="2"/>
</dbReference>
<dbReference type="PROSITE" id="PS00365">
    <property type="entry name" value="NIR_SIR"/>
    <property type="match status" value="1"/>
</dbReference>
<keyword evidence="5" id="KW-0560">Oxidoreductase</keyword>
<evidence type="ECO:0000313" key="11">
    <source>
        <dbReference type="Proteomes" id="UP000235025"/>
    </source>
</evidence>
<proteinExistence type="inferred from homology"/>
<feature type="domain" description="Nitrite/sulphite reductase 4Fe-4S" evidence="8">
    <location>
        <begin position="135"/>
        <end position="308"/>
    </location>
</feature>
<dbReference type="Pfam" id="PF01077">
    <property type="entry name" value="NIR_SIR"/>
    <property type="match status" value="2"/>
</dbReference>
<dbReference type="NCBIfam" id="NF007125">
    <property type="entry name" value="PRK09566.1"/>
    <property type="match status" value="1"/>
</dbReference>
<keyword evidence="4" id="KW-0479">Metal-binding</keyword>
<evidence type="ECO:0000256" key="5">
    <source>
        <dbReference type="ARBA" id="ARBA00023002"/>
    </source>
</evidence>
<comment type="caution">
    <text evidence="10">The sequence shown here is derived from an EMBL/GenBank/DDBJ whole genome shotgun (WGS) entry which is preliminary data.</text>
</comment>
<evidence type="ECO:0000256" key="6">
    <source>
        <dbReference type="ARBA" id="ARBA00023004"/>
    </source>
</evidence>
<gene>
    <name evidence="10" type="ORF">CEN50_02555</name>
</gene>
<dbReference type="PANTHER" id="PTHR32439:SF0">
    <property type="entry name" value="FERREDOXIN--NITRITE REDUCTASE, CHLOROPLASTIC"/>
    <property type="match status" value="1"/>
</dbReference>
<evidence type="ECO:0000256" key="1">
    <source>
        <dbReference type="ARBA" id="ARBA00010429"/>
    </source>
</evidence>
<dbReference type="EMBL" id="NMQA01000028">
    <property type="protein sequence ID" value="PMB00599.1"/>
    <property type="molecule type" value="Genomic_DNA"/>
</dbReference>
<accession>A0A2N6KLA3</accession>
<dbReference type="InterPro" id="IPR036136">
    <property type="entry name" value="Nit/Sulf_reduc_fer-like_dom_sf"/>
</dbReference>
<evidence type="ECO:0000256" key="3">
    <source>
        <dbReference type="ARBA" id="ARBA00022617"/>
    </source>
</evidence>
<dbReference type="Proteomes" id="UP000235025">
    <property type="component" value="Unassembled WGS sequence"/>
</dbReference>
<name>A0A2N6KLA3_9CYAN</name>
<dbReference type="Gene3D" id="3.30.413.10">
    <property type="entry name" value="Sulfite Reductase Hemoprotein, domain 1"/>
    <property type="match status" value="2"/>
</dbReference>
<dbReference type="Gene3D" id="3.90.480.20">
    <property type="match status" value="1"/>
</dbReference>
<keyword evidence="6" id="KW-0408">Iron</keyword>
<dbReference type="GO" id="GO:0046872">
    <property type="term" value="F:metal ion binding"/>
    <property type="evidence" value="ECO:0007669"/>
    <property type="project" value="UniProtKB-KW"/>
</dbReference>
<dbReference type="AlphaFoldDB" id="A0A2N6KLA3"/>
<dbReference type="InterPro" id="IPR045854">
    <property type="entry name" value="NO2/SO3_Rdtase_4Fe4S_sf"/>
</dbReference>
<dbReference type="InterPro" id="IPR006067">
    <property type="entry name" value="NO2/SO3_Rdtase_4Fe4S_dom"/>
</dbReference>
<evidence type="ECO:0000256" key="7">
    <source>
        <dbReference type="ARBA" id="ARBA00023014"/>
    </source>
</evidence>
<evidence type="ECO:0000256" key="4">
    <source>
        <dbReference type="ARBA" id="ARBA00022723"/>
    </source>
</evidence>
<keyword evidence="3" id="KW-0349">Heme</keyword>